<proteinExistence type="predicted"/>
<reference evidence="2" key="1">
    <citation type="submission" date="2012-11" db="EMBL/GenBank/DDBJ databases">
        <authorList>
            <person name="Lucero-Rivera Y.E."/>
            <person name="Tovar-Ramirez D."/>
        </authorList>
    </citation>
    <scope>NUCLEOTIDE SEQUENCE [LARGE SCALE GENOMIC DNA]</scope>
    <source>
        <strain evidence="2">Araruama</strain>
    </source>
</reference>
<gene>
    <name evidence="1" type="ORF">OMM_14626</name>
</gene>
<accession>A0A1V1NRI8</accession>
<feature type="non-terminal residue" evidence="1">
    <location>
        <position position="1"/>
    </location>
</feature>
<evidence type="ECO:0000313" key="1">
    <source>
        <dbReference type="EMBL" id="ETR65212.1"/>
    </source>
</evidence>
<dbReference type="Proteomes" id="UP000189670">
    <property type="component" value="Unassembled WGS sequence"/>
</dbReference>
<dbReference type="EMBL" id="ATBP01003077">
    <property type="protein sequence ID" value="ETR65212.1"/>
    <property type="molecule type" value="Genomic_DNA"/>
</dbReference>
<evidence type="ECO:0000313" key="2">
    <source>
        <dbReference type="Proteomes" id="UP000189670"/>
    </source>
</evidence>
<dbReference type="AlphaFoldDB" id="A0A1V1NRI8"/>
<comment type="caution">
    <text evidence="1">The sequence shown here is derived from an EMBL/GenBank/DDBJ whole genome shotgun (WGS) entry which is preliminary data.</text>
</comment>
<protein>
    <submittedName>
        <fullName evidence="1">Uncharacterized protein</fullName>
    </submittedName>
</protein>
<sequence>RKQVITEDKVIQAKENLILRRETHLDQLADKLREKRVQRVIEPILYAEEKPKNILDDDILYVRDLGIISLNSLDISNPIYAEIIPRQLTFSTQNTIHHQSEWYVTDSGALNMAKLLEAFQEFFREHSEHWVERFQYKEAGPHLLLQAFLQRVINSGGRIEREYGLGRGRTDLLIIWNYSQGIQKEVIELKILYSNLEKTISKGLQQIDKYLDRCAQKQGHLVIFDRRVSISWDEKIFCRQELVNNKCITVWGM</sequence>
<organism evidence="1 2">
    <name type="scientific">Candidatus Magnetoglobus multicellularis str. Araruama</name>
    <dbReference type="NCBI Taxonomy" id="890399"/>
    <lineage>
        <taxon>Bacteria</taxon>
        <taxon>Pseudomonadati</taxon>
        <taxon>Thermodesulfobacteriota</taxon>
        <taxon>Desulfobacteria</taxon>
        <taxon>Desulfobacterales</taxon>
        <taxon>Desulfobacteraceae</taxon>
        <taxon>Candidatus Magnetoglobus</taxon>
    </lineage>
</organism>
<name>A0A1V1NRI8_9BACT</name>